<organism evidence="4 5">
    <name type="scientific">Trifolium pratense</name>
    <name type="common">Red clover</name>
    <dbReference type="NCBI Taxonomy" id="57577"/>
    <lineage>
        <taxon>Eukaryota</taxon>
        <taxon>Viridiplantae</taxon>
        <taxon>Streptophyta</taxon>
        <taxon>Embryophyta</taxon>
        <taxon>Tracheophyta</taxon>
        <taxon>Spermatophyta</taxon>
        <taxon>Magnoliopsida</taxon>
        <taxon>eudicotyledons</taxon>
        <taxon>Gunneridae</taxon>
        <taxon>Pentapetalae</taxon>
        <taxon>rosids</taxon>
        <taxon>fabids</taxon>
        <taxon>Fabales</taxon>
        <taxon>Fabaceae</taxon>
        <taxon>Papilionoideae</taxon>
        <taxon>50 kb inversion clade</taxon>
        <taxon>NPAAA clade</taxon>
        <taxon>Hologalegina</taxon>
        <taxon>IRL clade</taxon>
        <taxon>Trifolieae</taxon>
        <taxon>Trifolium</taxon>
    </lineage>
</organism>
<keyword evidence="1" id="KW-0649">Protein kinase inhibitor</keyword>
<name>A0A2K3NJ83_TRIPR</name>
<dbReference type="EMBL" id="ASHM01022220">
    <property type="protein sequence ID" value="PNY03108.1"/>
    <property type="molecule type" value="Genomic_DNA"/>
</dbReference>
<dbReference type="Proteomes" id="UP000236291">
    <property type="component" value="Unassembled WGS sequence"/>
</dbReference>
<evidence type="ECO:0000256" key="3">
    <source>
        <dbReference type="SAM" id="MobiDB-lite"/>
    </source>
</evidence>
<gene>
    <name evidence="4" type="ORF">L195_g026431</name>
</gene>
<reference evidence="4 5" key="1">
    <citation type="journal article" date="2014" name="Am. J. Bot.">
        <title>Genome assembly and annotation for red clover (Trifolium pratense; Fabaceae).</title>
        <authorList>
            <person name="Istvanek J."/>
            <person name="Jaros M."/>
            <person name="Krenek A."/>
            <person name="Repkova J."/>
        </authorList>
    </citation>
    <scope>NUCLEOTIDE SEQUENCE [LARGE SCALE GENOMIC DNA]</scope>
    <source>
        <strain evidence="5">cv. Tatra</strain>
        <tissue evidence="4">Young leaves</tissue>
    </source>
</reference>
<proteinExistence type="predicted"/>
<dbReference type="GO" id="GO:0004860">
    <property type="term" value="F:protein kinase inhibitor activity"/>
    <property type="evidence" value="ECO:0007669"/>
    <property type="project" value="UniProtKB-KW"/>
</dbReference>
<dbReference type="STRING" id="57577.A0A2K3NJ83"/>
<evidence type="ECO:0000313" key="5">
    <source>
        <dbReference type="Proteomes" id="UP000236291"/>
    </source>
</evidence>
<dbReference type="PANTHER" id="PTHR33142">
    <property type="entry name" value="CYCLIN-DEPENDENT PROTEIN KINASE INHIBITOR SMR13"/>
    <property type="match status" value="1"/>
</dbReference>
<evidence type="ECO:0000256" key="2">
    <source>
        <dbReference type="ARBA" id="ARBA00023306"/>
    </source>
</evidence>
<reference evidence="4 5" key="2">
    <citation type="journal article" date="2017" name="Front. Plant Sci.">
        <title>Gene Classification and Mining of Molecular Markers Useful in Red Clover (Trifolium pratense) Breeding.</title>
        <authorList>
            <person name="Istvanek J."/>
            <person name="Dluhosova J."/>
            <person name="Dluhos P."/>
            <person name="Patkova L."/>
            <person name="Nedelnik J."/>
            <person name="Repkova J."/>
        </authorList>
    </citation>
    <scope>NUCLEOTIDE SEQUENCE [LARGE SCALE GENOMIC DNA]</scope>
    <source>
        <strain evidence="5">cv. Tatra</strain>
        <tissue evidence="4">Young leaves</tissue>
    </source>
</reference>
<keyword evidence="2" id="KW-0131">Cell cycle</keyword>
<evidence type="ECO:0000313" key="4">
    <source>
        <dbReference type="EMBL" id="PNY03108.1"/>
    </source>
</evidence>
<feature type="region of interest" description="Disordered" evidence="3">
    <location>
        <begin position="26"/>
        <end position="46"/>
    </location>
</feature>
<dbReference type="InterPro" id="IPR040389">
    <property type="entry name" value="SMR"/>
</dbReference>
<dbReference type="AlphaFoldDB" id="A0A2K3NJ83"/>
<dbReference type="PANTHER" id="PTHR33142:SF110">
    <property type="entry name" value="CYCLIN-DEPENDENT PROTEIN KINASE INHIBITOR SMR4"/>
    <property type="match status" value="1"/>
</dbReference>
<evidence type="ECO:0000256" key="1">
    <source>
        <dbReference type="ARBA" id="ARBA00023013"/>
    </source>
</evidence>
<dbReference type="GO" id="GO:0005634">
    <property type="term" value="C:nucleus"/>
    <property type="evidence" value="ECO:0007669"/>
    <property type="project" value="TreeGrafter"/>
</dbReference>
<comment type="caution">
    <text evidence="4">The sequence shown here is derived from an EMBL/GenBank/DDBJ whole genome shotgun (WGS) entry which is preliminary data.</text>
</comment>
<protein>
    <submittedName>
        <fullName evidence="4">Uncharacterized protein</fullName>
    </submittedName>
</protein>
<accession>A0A2K3NJ83</accession>
<sequence length="60" mass="6966">MEDECRTPRLLQNQIPAVFICPPPPRKKPVPGIRRPPPKEGYFQPPDLDSFFVMRKEAYA</sequence>
<dbReference type="GO" id="GO:0032875">
    <property type="term" value="P:regulation of DNA endoreduplication"/>
    <property type="evidence" value="ECO:0007669"/>
    <property type="project" value="InterPro"/>
</dbReference>